<organism evidence="1 2">
    <name type="scientific">Portunus trituberculatus</name>
    <name type="common">Swimming crab</name>
    <name type="synonym">Neptunus trituberculatus</name>
    <dbReference type="NCBI Taxonomy" id="210409"/>
    <lineage>
        <taxon>Eukaryota</taxon>
        <taxon>Metazoa</taxon>
        <taxon>Ecdysozoa</taxon>
        <taxon>Arthropoda</taxon>
        <taxon>Crustacea</taxon>
        <taxon>Multicrustacea</taxon>
        <taxon>Malacostraca</taxon>
        <taxon>Eumalacostraca</taxon>
        <taxon>Eucarida</taxon>
        <taxon>Decapoda</taxon>
        <taxon>Pleocyemata</taxon>
        <taxon>Brachyura</taxon>
        <taxon>Eubrachyura</taxon>
        <taxon>Portunoidea</taxon>
        <taxon>Portunidae</taxon>
        <taxon>Portuninae</taxon>
        <taxon>Portunus</taxon>
    </lineage>
</organism>
<evidence type="ECO:0000313" key="2">
    <source>
        <dbReference type="Proteomes" id="UP000324222"/>
    </source>
</evidence>
<keyword evidence="2" id="KW-1185">Reference proteome</keyword>
<comment type="caution">
    <text evidence="1">The sequence shown here is derived from an EMBL/GenBank/DDBJ whole genome shotgun (WGS) entry which is preliminary data.</text>
</comment>
<gene>
    <name evidence="1" type="ORF">E2C01_085432</name>
</gene>
<dbReference type="AlphaFoldDB" id="A0A5B7JDL5"/>
<sequence>MDITLNKKADRLAQCALQDDTVDPGTEYTLGYVKSNIKDFVHSSIGDQLELCCHRGSGTSSYVRVSQICAYTYERHTASHDRVAMRLRLGYKYFWDVSASPGVCCVLYAAPRGHCVIIMECPLVPAIG</sequence>
<name>A0A5B7JDL5_PORTR</name>
<dbReference type="Proteomes" id="UP000324222">
    <property type="component" value="Unassembled WGS sequence"/>
</dbReference>
<accession>A0A5B7JDL5</accession>
<protein>
    <submittedName>
        <fullName evidence="1">Uncharacterized protein</fullName>
    </submittedName>
</protein>
<dbReference type="EMBL" id="VSRR010084427">
    <property type="protein sequence ID" value="MPC90444.1"/>
    <property type="molecule type" value="Genomic_DNA"/>
</dbReference>
<proteinExistence type="predicted"/>
<evidence type="ECO:0000313" key="1">
    <source>
        <dbReference type="EMBL" id="MPC90444.1"/>
    </source>
</evidence>
<reference evidence="1 2" key="1">
    <citation type="submission" date="2019-05" db="EMBL/GenBank/DDBJ databases">
        <title>Another draft genome of Portunus trituberculatus and its Hox gene families provides insights of decapod evolution.</title>
        <authorList>
            <person name="Jeong J.-H."/>
            <person name="Song I."/>
            <person name="Kim S."/>
            <person name="Choi T."/>
            <person name="Kim D."/>
            <person name="Ryu S."/>
            <person name="Kim W."/>
        </authorList>
    </citation>
    <scope>NUCLEOTIDE SEQUENCE [LARGE SCALE GENOMIC DNA]</scope>
    <source>
        <tissue evidence="1">Muscle</tissue>
    </source>
</reference>